<dbReference type="STRING" id="641524.ADICYQ_0338"/>
<dbReference type="AlphaFoldDB" id="S7VN79"/>
<proteinExistence type="predicted"/>
<evidence type="ECO:0000313" key="2">
    <source>
        <dbReference type="EMBL" id="EPR71436.1"/>
    </source>
</evidence>
<feature type="transmembrane region" description="Helical" evidence="1">
    <location>
        <begin position="12"/>
        <end position="30"/>
    </location>
</feature>
<name>S7VN79_9BACT</name>
<protein>
    <submittedName>
        <fullName evidence="2">Uncharacterized protein</fullName>
    </submittedName>
</protein>
<gene>
    <name evidence="2" type="ORF">ADICYQ_0338</name>
</gene>
<evidence type="ECO:0000313" key="3">
    <source>
        <dbReference type="Proteomes" id="UP000014974"/>
    </source>
</evidence>
<comment type="caution">
    <text evidence="2">The sequence shown here is derived from an EMBL/GenBank/DDBJ whole genome shotgun (WGS) entry which is preliminary data.</text>
</comment>
<reference evidence="2 3" key="1">
    <citation type="journal article" date="2013" name="Genome Announc.">
        <title>Draft Genome Sequence of Cyclobacterium qasimii Strain M12-11BT, Isolated from Arctic Marine Sediment.</title>
        <authorList>
            <person name="Shivaji S."/>
            <person name="Ara S."/>
            <person name="Singh A."/>
            <person name="Kumar Pinnaka A."/>
        </authorList>
    </citation>
    <scope>NUCLEOTIDE SEQUENCE [LARGE SCALE GENOMIC DNA]</scope>
    <source>
        <strain evidence="2 3">M12-11B</strain>
    </source>
</reference>
<organism evidence="2 3">
    <name type="scientific">Cyclobacterium qasimii M12-11B</name>
    <dbReference type="NCBI Taxonomy" id="641524"/>
    <lineage>
        <taxon>Bacteria</taxon>
        <taxon>Pseudomonadati</taxon>
        <taxon>Bacteroidota</taxon>
        <taxon>Cytophagia</taxon>
        <taxon>Cytophagales</taxon>
        <taxon>Cyclobacteriaceae</taxon>
        <taxon>Cyclobacterium</taxon>
    </lineage>
</organism>
<sequence length="50" mass="5982">MWQLFFFKEGYYFLKITFLAFSIKLAFYTLPQISPHLLKISPALFMVFLA</sequence>
<keyword evidence="1" id="KW-0812">Transmembrane</keyword>
<dbReference type="Proteomes" id="UP000014974">
    <property type="component" value="Unassembled WGS sequence"/>
</dbReference>
<dbReference type="EMBL" id="ATNM01000016">
    <property type="protein sequence ID" value="EPR71436.1"/>
    <property type="molecule type" value="Genomic_DNA"/>
</dbReference>
<evidence type="ECO:0000256" key="1">
    <source>
        <dbReference type="SAM" id="Phobius"/>
    </source>
</evidence>
<keyword evidence="1" id="KW-0472">Membrane</keyword>
<keyword evidence="1" id="KW-1133">Transmembrane helix</keyword>
<accession>S7VN79</accession>